<dbReference type="Pfam" id="PF03992">
    <property type="entry name" value="ABM"/>
    <property type="match status" value="1"/>
</dbReference>
<comment type="caution">
    <text evidence="2">The sequence shown here is derived from an EMBL/GenBank/DDBJ whole genome shotgun (WGS) entry which is preliminary data.</text>
</comment>
<evidence type="ECO:0000313" key="2">
    <source>
        <dbReference type="EMBL" id="KAK8064124.1"/>
    </source>
</evidence>
<keyword evidence="3" id="KW-1185">Reference proteome</keyword>
<gene>
    <name evidence="2" type="ORF">PG996_008776</name>
</gene>
<dbReference type="Gene3D" id="3.30.70.100">
    <property type="match status" value="1"/>
</dbReference>
<accession>A0ABR1UYW5</accession>
<reference evidence="2 3" key="1">
    <citation type="submission" date="2023-01" db="EMBL/GenBank/DDBJ databases">
        <title>Analysis of 21 Apiospora genomes using comparative genomics revels a genus with tremendous synthesis potential of carbohydrate active enzymes and secondary metabolites.</title>
        <authorList>
            <person name="Sorensen T."/>
        </authorList>
    </citation>
    <scope>NUCLEOTIDE SEQUENCE [LARGE SCALE GENOMIC DNA]</scope>
    <source>
        <strain evidence="2 3">CBS 83171</strain>
    </source>
</reference>
<evidence type="ECO:0000259" key="1">
    <source>
        <dbReference type="Pfam" id="PF03992"/>
    </source>
</evidence>
<dbReference type="SUPFAM" id="SSF54909">
    <property type="entry name" value="Dimeric alpha+beta barrel"/>
    <property type="match status" value="1"/>
</dbReference>
<name>A0ABR1UYW5_9PEZI</name>
<dbReference type="Proteomes" id="UP001446871">
    <property type="component" value="Unassembled WGS sequence"/>
</dbReference>
<dbReference type="InterPro" id="IPR011008">
    <property type="entry name" value="Dimeric_a/b-barrel"/>
</dbReference>
<organism evidence="2 3">
    <name type="scientific">Apiospora saccharicola</name>
    <dbReference type="NCBI Taxonomy" id="335842"/>
    <lineage>
        <taxon>Eukaryota</taxon>
        <taxon>Fungi</taxon>
        <taxon>Dikarya</taxon>
        <taxon>Ascomycota</taxon>
        <taxon>Pezizomycotina</taxon>
        <taxon>Sordariomycetes</taxon>
        <taxon>Xylariomycetidae</taxon>
        <taxon>Amphisphaeriales</taxon>
        <taxon>Apiosporaceae</taxon>
        <taxon>Apiospora</taxon>
    </lineage>
</organism>
<feature type="domain" description="ABM" evidence="1">
    <location>
        <begin position="3"/>
        <end position="58"/>
    </location>
</feature>
<sequence length="114" mass="13063">MSISVHITLTVDAAKVEDFLKALAPTFEAVTADPLNTFFEVYRDPKTPGVFKLVENWDASVEYMMNVQLKKDFYKTYNAAIEPMVLKPHVVEIYSRMPDNQWVSVRKGSYPGRD</sequence>
<dbReference type="EMBL" id="JAQQWM010000005">
    <property type="protein sequence ID" value="KAK8064124.1"/>
    <property type="molecule type" value="Genomic_DNA"/>
</dbReference>
<dbReference type="InterPro" id="IPR007138">
    <property type="entry name" value="ABM_dom"/>
</dbReference>
<evidence type="ECO:0000313" key="3">
    <source>
        <dbReference type="Proteomes" id="UP001446871"/>
    </source>
</evidence>
<proteinExistence type="predicted"/>
<protein>
    <recommendedName>
        <fullName evidence="1">ABM domain-containing protein</fullName>
    </recommendedName>
</protein>